<dbReference type="InterPro" id="IPR036271">
    <property type="entry name" value="Tet_transcr_reg_TetR-rel_C_sf"/>
</dbReference>
<sequence>MNFAEKKNRLRVLLGASRVFQRKGYAKTRMEDFVEESKIGKKTLYEYYSNKEEVLKATADYRQTRAAFKLKRIRNNEALDFSKRFVKMRKELLDVCRPSHFALWKELQDQIPEIWRMVKAKRVQLIDTEIESLLEEGKKLGEFRADLRPDLFIMALIACSDAIYKWEQSPTERRDDISELDNIFLYGIIRRGKETLKSSLD</sequence>
<evidence type="ECO:0000256" key="1">
    <source>
        <dbReference type="ARBA" id="ARBA00022491"/>
    </source>
</evidence>
<dbReference type="SUPFAM" id="SSF48498">
    <property type="entry name" value="Tetracyclin repressor-like, C-terminal domain"/>
    <property type="match status" value="1"/>
</dbReference>
<dbReference type="RefSeq" id="WP_100705479.1">
    <property type="nucleotide sequence ID" value="NZ_NPDL01000002.1"/>
</dbReference>
<evidence type="ECO:0000256" key="5">
    <source>
        <dbReference type="PROSITE-ProRule" id="PRU00335"/>
    </source>
</evidence>
<dbReference type="PROSITE" id="PS50977">
    <property type="entry name" value="HTH_TETR_2"/>
    <property type="match status" value="1"/>
</dbReference>
<dbReference type="SUPFAM" id="SSF46689">
    <property type="entry name" value="Homeodomain-like"/>
    <property type="match status" value="1"/>
</dbReference>
<dbReference type="InterPro" id="IPR009057">
    <property type="entry name" value="Homeodomain-like_sf"/>
</dbReference>
<keyword evidence="1" id="KW-0678">Repressor</keyword>
<dbReference type="InterPro" id="IPR001647">
    <property type="entry name" value="HTH_TetR"/>
</dbReference>
<dbReference type="OrthoDB" id="323816at2"/>
<comment type="caution">
    <text evidence="7">The sequence shown here is derived from an EMBL/GenBank/DDBJ whole genome shotgun (WGS) entry which is preliminary data.</text>
</comment>
<dbReference type="Gene3D" id="1.10.357.10">
    <property type="entry name" value="Tetracycline Repressor, domain 2"/>
    <property type="match status" value="1"/>
</dbReference>
<dbReference type="PANTHER" id="PTHR30055">
    <property type="entry name" value="HTH-TYPE TRANSCRIPTIONAL REGULATOR RUTR"/>
    <property type="match status" value="1"/>
</dbReference>
<dbReference type="InterPro" id="IPR050109">
    <property type="entry name" value="HTH-type_TetR-like_transc_reg"/>
</dbReference>
<dbReference type="PRINTS" id="PR00455">
    <property type="entry name" value="HTHTETR"/>
</dbReference>
<keyword evidence="8" id="KW-1185">Reference proteome</keyword>
<accession>A0A2M9XGG0</accession>
<dbReference type="EMBL" id="NPDN01000002">
    <property type="protein sequence ID" value="PJZ26662.1"/>
    <property type="molecule type" value="Genomic_DNA"/>
</dbReference>
<evidence type="ECO:0000313" key="8">
    <source>
        <dbReference type="Proteomes" id="UP000232196"/>
    </source>
</evidence>
<keyword evidence="4" id="KW-0804">Transcription</keyword>
<proteinExistence type="predicted"/>
<organism evidence="7 8">
    <name type="scientific">Leptospira hartskeerlii</name>
    <dbReference type="NCBI Taxonomy" id="2023177"/>
    <lineage>
        <taxon>Bacteria</taxon>
        <taxon>Pseudomonadati</taxon>
        <taxon>Spirochaetota</taxon>
        <taxon>Spirochaetia</taxon>
        <taxon>Leptospirales</taxon>
        <taxon>Leptospiraceae</taxon>
        <taxon>Leptospira</taxon>
    </lineage>
</organism>
<dbReference type="GO" id="GO:0000976">
    <property type="term" value="F:transcription cis-regulatory region binding"/>
    <property type="evidence" value="ECO:0007669"/>
    <property type="project" value="TreeGrafter"/>
</dbReference>
<dbReference type="PANTHER" id="PTHR30055:SF175">
    <property type="entry name" value="HTH-TYPE TRANSCRIPTIONAL REPRESSOR KSTR2"/>
    <property type="match status" value="1"/>
</dbReference>
<evidence type="ECO:0000256" key="4">
    <source>
        <dbReference type="ARBA" id="ARBA00023163"/>
    </source>
</evidence>
<feature type="DNA-binding region" description="H-T-H motif" evidence="5">
    <location>
        <begin position="29"/>
        <end position="48"/>
    </location>
</feature>
<reference evidence="7 8" key="1">
    <citation type="submission" date="2017-07" db="EMBL/GenBank/DDBJ databases">
        <title>Leptospira spp. isolated from tropical soils.</title>
        <authorList>
            <person name="Thibeaux R."/>
            <person name="Iraola G."/>
            <person name="Ferres I."/>
            <person name="Bierque E."/>
            <person name="Girault D."/>
            <person name="Soupe-Gilbert M.-E."/>
            <person name="Picardeau M."/>
            <person name="Goarant C."/>
        </authorList>
    </citation>
    <scope>NUCLEOTIDE SEQUENCE [LARGE SCALE GENOMIC DNA]</scope>
    <source>
        <strain evidence="7 8">MCA1-C-A1</strain>
    </source>
</reference>
<dbReference type="AlphaFoldDB" id="A0A2M9XGG0"/>
<evidence type="ECO:0000259" key="6">
    <source>
        <dbReference type="PROSITE" id="PS50977"/>
    </source>
</evidence>
<evidence type="ECO:0000313" key="7">
    <source>
        <dbReference type="EMBL" id="PJZ26662.1"/>
    </source>
</evidence>
<gene>
    <name evidence="7" type="ORF">CH357_03990</name>
</gene>
<dbReference type="GO" id="GO:0003700">
    <property type="term" value="F:DNA-binding transcription factor activity"/>
    <property type="evidence" value="ECO:0007669"/>
    <property type="project" value="TreeGrafter"/>
</dbReference>
<dbReference type="Pfam" id="PF00440">
    <property type="entry name" value="TetR_N"/>
    <property type="match status" value="1"/>
</dbReference>
<evidence type="ECO:0000256" key="2">
    <source>
        <dbReference type="ARBA" id="ARBA00023015"/>
    </source>
</evidence>
<keyword evidence="3 5" id="KW-0238">DNA-binding</keyword>
<keyword evidence="2" id="KW-0805">Transcription regulation</keyword>
<feature type="domain" description="HTH tetR-type" evidence="6">
    <location>
        <begin position="6"/>
        <end position="66"/>
    </location>
</feature>
<name>A0A2M9XGG0_9LEPT</name>
<dbReference type="Proteomes" id="UP000232196">
    <property type="component" value="Unassembled WGS sequence"/>
</dbReference>
<evidence type="ECO:0000256" key="3">
    <source>
        <dbReference type="ARBA" id="ARBA00023125"/>
    </source>
</evidence>
<protein>
    <submittedName>
        <fullName evidence="7">TetR family transcriptional regulator</fullName>
    </submittedName>
</protein>